<organism evidence="1 2">
    <name type="scientific">Agrobacterium arsenijevicii</name>
    <dbReference type="NCBI Taxonomy" id="1585697"/>
    <lineage>
        <taxon>Bacteria</taxon>
        <taxon>Pseudomonadati</taxon>
        <taxon>Pseudomonadota</taxon>
        <taxon>Alphaproteobacteria</taxon>
        <taxon>Hyphomicrobiales</taxon>
        <taxon>Rhizobiaceae</taxon>
        <taxon>Rhizobium/Agrobacterium group</taxon>
        <taxon>Agrobacterium</taxon>
    </lineage>
</organism>
<evidence type="ECO:0000313" key="1">
    <source>
        <dbReference type="EMBL" id="KJF70893.1"/>
    </source>
</evidence>
<keyword evidence="2" id="KW-1185">Reference proteome</keyword>
<gene>
    <name evidence="1" type="ORF">RP75_23895</name>
</gene>
<name>A0ABR5D1F0_9HYPH</name>
<reference evidence="1 2" key="1">
    <citation type="submission" date="2014-12" db="EMBL/GenBank/DDBJ databases">
        <authorList>
            <person name="Kuzmanovic N."/>
            <person name="Pulawska J."/>
            <person name="Obradovic A."/>
        </authorList>
    </citation>
    <scope>NUCLEOTIDE SEQUENCE [LARGE SCALE GENOMIC DNA]</scope>
    <source>
        <strain evidence="1 2">KFB 330</strain>
    </source>
</reference>
<dbReference type="EMBL" id="JWIT01000025">
    <property type="protein sequence ID" value="KJF70893.1"/>
    <property type="molecule type" value="Genomic_DNA"/>
</dbReference>
<accession>A0ABR5D1F0</accession>
<comment type="caution">
    <text evidence="1">The sequence shown here is derived from an EMBL/GenBank/DDBJ whole genome shotgun (WGS) entry which is preliminary data.</text>
</comment>
<evidence type="ECO:0000313" key="2">
    <source>
        <dbReference type="Proteomes" id="UP000032564"/>
    </source>
</evidence>
<proteinExistence type="predicted"/>
<sequence>MGIGGSIVSVDGRLENFIGTINFRQCERHLFWRFSSELFGDRSSTYVMFGISSASQRPVSKALERKQLGTQVQPPAGYRIRFACVNCIAKEIM</sequence>
<dbReference type="Proteomes" id="UP000032564">
    <property type="component" value="Unassembled WGS sequence"/>
</dbReference>
<protein>
    <submittedName>
        <fullName evidence="1">Uncharacterized protein</fullName>
    </submittedName>
</protein>